<dbReference type="WBParaSite" id="BXY_0293500.1">
    <property type="protein sequence ID" value="BXY_0293500.1"/>
    <property type="gene ID" value="BXY_0293500"/>
</dbReference>
<evidence type="ECO:0000256" key="1">
    <source>
        <dbReference type="SAM" id="Phobius"/>
    </source>
</evidence>
<dbReference type="GO" id="GO:0000271">
    <property type="term" value="P:polysaccharide biosynthetic process"/>
    <property type="evidence" value="ECO:0007669"/>
    <property type="project" value="TreeGrafter"/>
</dbReference>
<dbReference type="Pfam" id="PF19040">
    <property type="entry name" value="SGNH"/>
    <property type="match status" value="1"/>
</dbReference>
<name>A0A1I7RQE2_BURXY</name>
<dbReference type="InterPro" id="IPR050879">
    <property type="entry name" value="Acyltransferase_3"/>
</dbReference>
<dbReference type="GO" id="GO:0016020">
    <property type="term" value="C:membrane"/>
    <property type="evidence" value="ECO:0007669"/>
    <property type="project" value="TreeGrafter"/>
</dbReference>
<dbReference type="PANTHER" id="PTHR23028:SF53">
    <property type="entry name" value="ACYL_TRANSF_3 DOMAIN-CONTAINING PROTEIN"/>
    <property type="match status" value="1"/>
</dbReference>
<feature type="transmembrane region" description="Helical" evidence="1">
    <location>
        <begin position="69"/>
        <end position="88"/>
    </location>
</feature>
<feature type="transmembrane region" description="Helical" evidence="1">
    <location>
        <begin position="7"/>
        <end position="23"/>
    </location>
</feature>
<keyword evidence="1" id="KW-0472">Membrane</keyword>
<feature type="transmembrane region" description="Helical" evidence="1">
    <location>
        <begin position="29"/>
        <end position="48"/>
    </location>
</feature>
<feature type="domain" description="SGNH" evidence="3">
    <location>
        <begin position="461"/>
        <end position="669"/>
    </location>
</feature>
<dbReference type="GO" id="GO:0016747">
    <property type="term" value="F:acyltransferase activity, transferring groups other than amino-acyl groups"/>
    <property type="evidence" value="ECO:0007669"/>
    <property type="project" value="InterPro"/>
</dbReference>
<evidence type="ECO:0000313" key="4">
    <source>
        <dbReference type="Proteomes" id="UP000095284"/>
    </source>
</evidence>
<evidence type="ECO:0000259" key="3">
    <source>
        <dbReference type="Pfam" id="PF19040"/>
    </source>
</evidence>
<proteinExistence type="predicted"/>
<feature type="transmembrane region" description="Helical" evidence="1">
    <location>
        <begin position="127"/>
        <end position="149"/>
    </location>
</feature>
<reference evidence="5" key="1">
    <citation type="submission" date="2016-11" db="UniProtKB">
        <authorList>
            <consortium name="WormBaseParasite"/>
        </authorList>
    </citation>
    <scope>IDENTIFICATION</scope>
</reference>
<dbReference type="Pfam" id="PF01757">
    <property type="entry name" value="Acyl_transf_3"/>
    <property type="match status" value="1"/>
</dbReference>
<dbReference type="AlphaFoldDB" id="A0A1I7RQE2"/>
<keyword evidence="1" id="KW-1133">Transmembrane helix</keyword>
<feature type="domain" description="Acyltransferase 3" evidence="2">
    <location>
        <begin position="4"/>
        <end position="340"/>
    </location>
</feature>
<accession>A0A1I7RQE2</accession>
<evidence type="ECO:0000259" key="2">
    <source>
        <dbReference type="Pfam" id="PF01757"/>
    </source>
</evidence>
<dbReference type="InterPro" id="IPR043968">
    <property type="entry name" value="SGNH"/>
</dbReference>
<sequence length="679" mass="78436">MFLDIQGLRCVAIFYVICFHVWPHHFPAGYLGVDLFFVISGFLMHMLMDSAAFSAESIQNFYFRRVKRIVPTYLFIVTCTTAWALHIFDYQYIQKTVTESLTAALFASNIFNLPKHGYFDTNNQYPVFLHTWSLSVELQFYLFVPLLYFLCKKADSWKPRAGTAVLTAIGACSFLLQVLSQDLNVVHMNTLCRVWQFCIGFIVHYFKKKAPPQYSKISSDKIGEKHNLSALSIHSPCSEHGRNVKTLFCTLLIILLQIRVSNFVWIHRLAATATAGVLLATDGKSFLENQLFVYVGNISYSLYLVHWPALVFFKYTANSSTISIRDGILILQACFLLSVLVESSFKKLNQSINCKVKLFLLIVALYMCLAATISFNSNIQQPQVSAALKNGTDNITKHEEFLMSRLFDYEHMDQLNMTNTQLADYNGRLYDFWYHFAYGHAVKNDETKALKISHQVEGTGDLEVLLIGNSISLDLYYGLWPRFRSHYKRLTLVFTVATVPFQQDFDGDHSRHFLNIVKNFGRPIDLLVIRYATLRIVDDKNYIENQMRTDMQYFFDQLSLLPVKKIITGYTEYKADRDYTVEMLQKAQRANEDTSKFNFSYKKARERNLPLDKVISTLKCDKCSIYDFSRTFCNSITDKCSAVLENGVIIYWDYMHVSAFGSFFMADDFISYLRRINVI</sequence>
<organism evidence="4 5">
    <name type="scientific">Bursaphelenchus xylophilus</name>
    <name type="common">Pinewood nematode worm</name>
    <name type="synonym">Aphelenchoides xylophilus</name>
    <dbReference type="NCBI Taxonomy" id="6326"/>
    <lineage>
        <taxon>Eukaryota</taxon>
        <taxon>Metazoa</taxon>
        <taxon>Ecdysozoa</taxon>
        <taxon>Nematoda</taxon>
        <taxon>Chromadorea</taxon>
        <taxon>Rhabditida</taxon>
        <taxon>Tylenchina</taxon>
        <taxon>Tylenchomorpha</taxon>
        <taxon>Aphelenchoidea</taxon>
        <taxon>Aphelenchoididae</taxon>
        <taxon>Bursaphelenchus</taxon>
    </lineage>
</organism>
<keyword evidence="1" id="KW-0812">Transmembrane</keyword>
<feature type="transmembrane region" description="Helical" evidence="1">
    <location>
        <begin position="291"/>
        <end position="315"/>
    </location>
</feature>
<dbReference type="Proteomes" id="UP000095284">
    <property type="component" value="Unplaced"/>
</dbReference>
<feature type="transmembrane region" description="Helical" evidence="1">
    <location>
        <begin position="357"/>
        <end position="375"/>
    </location>
</feature>
<feature type="transmembrane region" description="Helical" evidence="1">
    <location>
        <begin position="327"/>
        <end position="345"/>
    </location>
</feature>
<evidence type="ECO:0000313" key="5">
    <source>
        <dbReference type="WBParaSite" id="BXY_0293500.1"/>
    </source>
</evidence>
<dbReference type="PANTHER" id="PTHR23028">
    <property type="entry name" value="ACETYLTRANSFERASE"/>
    <property type="match status" value="1"/>
</dbReference>
<dbReference type="InterPro" id="IPR002656">
    <property type="entry name" value="Acyl_transf_3_dom"/>
</dbReference>
<protein>
    <submittedName>
        <fullName evidence="5">Acyl_transf_3 domain-containing protein</fullName>
    </submittedName>
</protein>